<dbReference type="Pfam" id="PF05159">
    <property type="entry name" value="Capsule_synth"/>
    <property type="match status" value="2"/>
</dbReference>
<dbReference type="EMBL" id="JACIEB010000002">
    <property type="protein sequence ID" value="MBB3981619.1"/>
    <property type="molecule type" value="Genomic_DNA"/>
</dbReference>
<dbReference type="AlphaFoldDB" id="A0A7W6GQ22"/>
<keyword evidence="3" id="KW-1185">Reference proteome</keyword>
<proteinExistence type="predicted"/>
<name>A0A7W6GQ22_9SPHN</name>
<comment type="caution">
    <text evidence="2">The sequence shown here is derived from an EMBL/GenBank/DDBJ whole genome shotgun (WGS) entry which is preliminary data.</text>
</comment>
<evidence type="ECO:0000256" key="1">
    <source>
        <dbReference type="SAM" id="MobiDB-lite"/>
    </source>
</evidence>
<dbReference type="CDD" id="cd16439">
    <property type="entry name" value="beta_Kdo_transferase_KpsC_2"/>
    <property type="match status" value="1"/>
</dbReference>
<sequence length="509" mass="54803">MAAMTEPARASGGGEGPPFLRSPPFPGVAASIAAISLPIGPDDPREPVEDALLDRITQARVGGAFWRDDPWARIAVADCIHACAQDDDAIIAGLLGVPVIGPDGAPVPADALREAARARIGAARYRDCFTGQMVDAAAAVEQLALWRNLFDRNRRIAAVSGMTWWKRRRIRQFLWDGRRSPPSLSPAAALDRAAAQGGAVAVWPSRVPAAMMSQAQDRGVPFIRVEDGFLRSRGLGAALHPPSSIVVDRAGLYYDARSASDLEMLLATTEFSDALLARAERLRQRIVATGANKYGLTGDQLTLSLPAGRRIVLAVGQVEDDLSVRFGGAGIAGNLDFLRRVRAVEPDAYIIYRPHPDVVAGYRRGHVEQGAALALADCVDADAPLMPLLNAVDTVHVLSSLTGFEALLRGRDVAVHGQPFFAGWGLTRDFAPLLERRVRKLGLDQLVAGTLILYPRYIDPVTDIPCSPEILVGRIGDGHMPSPNWLSRVRGMQGALQRMWTVASEKLRG</sequence>
<protein>
    <submittedName>
        <fullName evidence="2">Capsular polysaccharide export protein</fullName>
    </submittedName>
</protein>
<evidence type="ECO:0000313" key="2">
    <source>
        <dbReference type="EMBL" id="MBB3981619.1"/>
    </source>
</evidence>
<organism evidence="2 3">
    <name type="scientific">Sphingobium fontiphilum</name>
    <dbReference type="NCBI Taxonomy" id="944425"/>
    <lineage>
        <taxon>Bacteria</taxon>
        <taxon>Pseudomonadati</taxon>
        <taxon>Pseudomonadota</taxon>
        <taxon>Alphaproteobacteria</taxon>
        <taxon>Sphingomonadales</taxon>
        <taxon>Sphingomonadaceae</taxon>
        <taxon>Sphingobium</taxon>
    </lineage>
</organism>
<reference evidence="2 3" key="1">
    <citation type="submission" date="2020-08" db="EMBL/GenBank/DDBJ databases">
        <title>Genomic Encyclopedia of Type Strains, Phase IV (KMG-IV): sequencing the most valuable type-strain genomes for metagenomic binning, comparative biology and taxonomic classification.</title>
        <authorList>
            <person name="Goeker M."/>
        </authorList>
    </citation>
    <scope>NUCLEOTIDE SEQUENCE [LARGE SCALE GENOMIC DNA]</scope>
    <source>
        <strain evidence="2 3">DSM 29348</strain>
    </source>
</reference>
<gene>
    <name evidence="2" type="ORF">GGR44_001266</name>
</gene>
<dbReference type="GO" id="GO:0000271">
    <property type="term" value="P:polysaccharide biosynthetic process"/>
    <property type="evidence" value="ECO:0007669"/>
    <property type="project" value="InterPro"/>
</dbReference>
<dbReference type="Proteomes" id="UP000552757">
    <property type="component" value="Unassembled WGS sequence"/>
</dbReference>
<accession>A0A7W6GQ22</accession>
<evidence type="ECO:0000313" key="3">
    <source>
        <dbReference type="Proteomes" id="UP000552757"/>
    </source>
</evidence>
<dbReference type="InterPro" id="IPR007833">
    <property type="entry name" value="Capsule_polysaccharide_synth"/>
</dbReference>
<feature type="region of interest" description="Disordered" evidence="1">
    <location>
        <begin position="1"/>
        <end position="22"/>
    </location>
</feature>
<dbReference type="GO" id="GO:0015774">
    <property type="term" value="P:polysaccharide transport"/>
    <property type="evidence" value="ECO:0007669"/>
    <property type="project" value="InterPro"/>
</dbReference>